<organism evidence="1 2">
    <name type="scientific">Uabimicrobium amorphum</name>
    <dbReference type="NCBI Taxonomy" id="2596890"/>
    <lineage>
        <taxon>Bacteria</taxon>
        <taxon>Pseudomonadati</taxon>
        <taxon>Planctomycetota</taxon>
        <taxon>Candidatus Uabimicrobiia</taxon>
        <taxon>Candidatus Uabimicrobiales</taxon>
        <taxon>Candidatus Uabimicrobiaceae</taxon>
        <taxon>Candidatus Uabimicrobium</taxon>
    </lineage>
</organism>
<keyword evidence="2" id="KW-1185">Reference proteome</keyword>
<reference evidence="1 2" key="1">
    <citation type="submission" date="2019-08" db="EMBL/GenBank/DDBJ databases">
        <title>Complete genome sequence of Candidatus Uab amorphum.</title>
        <authorList>
            <person name="Shiratori T."/>
            <person name="Suzuki S."/>
            <person name="Kakizawa Y."/>
            <person name="Ishida K."/>
        </authorList>
    </citation>
    <scope>NUCLEOTIDE SEQUENCE [LARGE SCALE GENOMIC DNA]</scope>
    <source>
        <strain evidence="1 2">SRT547</strain>
    </source>
</reference>
<dbReference type="RefSeq" id="WP_151969342.1">
    <property type="nucleotide sequence ID" value="NZ_AP019860.1"/>
</dbReference>
<sequence>MNKITLIIALLLTMCFADEKQNDFIVEHSSAMIDHVQKDLHDYINGGNYPQVASYVSLPATYADFRGEKSIDNYLNAYFTESEQYFYSLSKKQAQNDRYLESLLLSNKKILVFLNISQFWQQNIGNIVNVSARDKNIDLRGVVVTGFDRDARYFIVKDGAKTIMASYDYIKQNAQSGFYHQQSKQSPQLRNVNFELTRWAFGKGNLFKPKARVYGKAVGHPAFIKWVRMVVEYSGKKRVVLKQQTTAPDADFMLRDTYYRLGSRYGILECMNDDLEVTRFIKRPVDSK</sequence>
<evidence type="ECO:0000313" key="2">
    <source>
        <dbReference type="Proteomes" id="UP000326354"/>
    </source>
</evidence>
<proteinExistence type="predicted"/>
<dbReference type="Proteomes" id="UP000326354">
    <property type="component" value="Chromosome"/>
</dbReference>
<name>A0A5S9INM5_UABAM</name>
<gene>
    <name evidence="1" type="ORF">UABAM_03591</name>
</gene>
<dbReference type="AlphaFoldDB" id="A0A5S9INM5"/>
<accession>A0A5S9INM5</accession>
<evidence type="ECO:0000313" key="1">
    <source>
        <dbReference type="EMBL" id="BBM85228.1"/>
    </source>
</evidence>
<dbReference type="KEGG" id="uam:UABAM_03591"/>
<protein>
    <submittedName>
        <fullName evidence="1">Uncharacterized protein</fullName>
    </submittedName>
</protein>
<dbReference type="EMBL" id="AP019860">
    <property type="protein sequence ID" value="BBM85228.1"/>
    <property type="molecule type" value="Genomic_DNA"/>
</dbReference>